<proteinExistence type="predicted"/>
<feature type="compositionally biased region" description="Low complexity" evidence="1">
    <location>
        <begin position="309"/>
        <end position="318"/>
    </location>
</feature>
<dbReference type="Proteomes" id="UP001225356">
    <property type="component" value="Unassembled WGS sequence"/>
</dbReference>
<name>A0ABT9QBE5_9ACTN</name>
<feature type="transmembrane region" description="Helical" evidence="2">
    <location>
        <begin position="279"/>
        <end position="302"/>
    </location>
</feature>
<keyword evidence="2" id="KW-0812">Transmembrane</keyword>
<evidence type="ECO:0008006" key="5">
    <source>
        <dbReference type="Google" id="ProtNLM"/>
    </source>
</evidence>
<accession>A0ABT9QBE5</accession>
<evidence type="ECO:0000256" key="1">
    <source>
        <dbReference type="SAM" id="MobiDB-lite"/>
    </source>
</evidence>
<comment type="caution">
    <text evidence="3">The sequence shown here is derived from an EMBL/GenBank/DDBJ whole genome shotgun (WGS) entry which is preliminary data.</text>
</comment>
<evidence type="ECO:0000313" key="4">
    <source>
        <dbReference type="Proteomes" id="UP001225356"/>
    </source>
</evidence>
<sequence>MSANRTAGEDSRGTIGIRLLEAPVARRDDPRALMYIVDHVSPGTVIKRRLEVSNTTDELQRLALYPAAADIVHNSFGMARGHAQNELTSWMSLDRPSVAVPAGGNETAQVTIKVPPTASLGERYGVVWAQAVAKPDDAHGVRVISRVGIRVYLNIGLGGEPPSDFQIEKLTPMRAPDGRPQLLATVRNTGERTLDMSGTLSLSDGPGGLRAGPFSADLGVTLAPDNAAPVTVTLDQRMPDGPWKAELTLTSGMVKRTVTATLTFPRSGMGLAVSPDSNLLTLLGVIGGLVVLVATFVLAIGLRRRRARSVQSRQSAGSSPGGSREPAPPNFDDR</sequence>
<organism evidence="3 4">
    <name type="scientific">Streptosporangium lutulentum</name>
    <dbReference type="NCBI Taxonomy" id="1461250"/>
    <lineage>
        <taxon>Bacteria</taxon>
        <taxon>Bacillati</taxon>
        <taxon>Actinomycetota</taxon>
        <taxon>Actinomycetes</taxon>
        <taxon>Streptosporangiales</taxon>
        <taxon>Streptosporangiaceae</taxon>
        <taxon>Streptosporangium</taxon>
    </lineage>
</organism>
<protein>
    <recommendedName>
        <fullName evidence="5">Peptidase</fullName>
    </recommendedName>
</protein>
<reference evidence="3 4" key="1">
    <citation type="submission" date="2023-07" db="EMBL/GenBank/DDBJ databases">
        <title>Sequencing the genomes of 1000 actinobacteria strains.</title>
        <authorList>
            <person name="Klenk H.-P."/>
        </authorList>
    </citation>
    <scope>NUCLEOTIDE SEQUENCE [LARGE SCALE GENOMIC DNA]</scope>
    <source>
        <strain evidence="3 4">DSM 46740</strain>
    </source>
</reference>
<gene>
    <name evidence="3" type="ORF">J2853_003317</name>
</gene>
<keyword evidence="2" id="KW-1133">Transmembrane helix</keyword>
<keyword evidence="4" id="KW-1185">Reference proteome</keyword>
<evidence type="ECO:0000313" key="3">
    <source>
        <dbReference type="EMBL" id="MDP9844106.1"/>
    </source>
</evidence>
<feature type="region of interest" description="Disordered" evidence="1">
    <location>
        <begin position="309"/>
        <end position="334"/>
    </location>
</feature>
<dbReference type="EMBL" id="JAUSQU010000001">
    <property type="protein sequence ID" value="MDP9844106.1"/>
    <property type="molecule type" value="Genomic_DNA"/>
</dbReference>
<dbReference type="RefSeq" id="WP_307558717.1">
    <property type="nucleotide sequence ID" value="NZ_JAUSQU010000001.1"/>
</dbReference>
<evidence type="ECO:0000256" key="2">
    <source>
        <dbReference type="SAM" id="Phobius"/>
    </source>
</evidence>
<keyword evidence="2" id="KW-0472">Membrane</keyword>